<feature type="domain" description="Endonuclease/exonuclease/phosphatase" evidence="1">
    <location>
        <begin position="27"/>
        <end position="328"/>
    </location>
</feature>
<dbReference type="GO" id="GO:0003824">
    <property type="term" value="F:catalytic activity"/>
    <property type="evidence" value="ECO:0007669"/>
    <property type="project" value="InterPro"/>
</dbReference>
<evidence type="ECO:0000313" key="2">
    <source>
        <dbReference type="EMBL" id="SVB92619.1"/>
    </source>
</evidence>
<evidence type="ECO:0000259" key="1">
    <source>
        <dbReference type="Pfam" id="PF19580"/>
    </source>
</evidence>
<dbReference type="Gene3D" id="3.60.10.10">
    <property type="entry name" value="Endonuclease/exonuclease/phosphatase"/>
    <property type="match status" value="1"/>
</dbReference>
<proteinExistence type="predicted"/>
<accession>A0A382HZW0</accession>
<dbReference type="Pfam" id="PF19580">
    <property type="entry name" value="Exo_endo_phos_3"/>
    <property type="match status" value="1"/>
</dbReference>
<gene>
    <name evidence="2" type="ORF">METZ01_LOCUS245473</name>
</gene>
<dbReference type="PANTHER" id="PTHR42834:SF1">
    <property type="entry name" value="ENDONUCLEASE_EXONUCLEASE_PHOSPHATASE FAMILY PROTEIN (AFU_ORTHOLOGUE AFUA_3G09210)"/>
    <property type="match status" value="1"/>
</dbReference>
<protein>
    <recommendedName>
        <fullName evidence="1">Endonuclease/exonuclease/phosphatase domain-containing protein</fullName>
    </recommendedName>
</protein>
<dbReference type="EMBL" id="UINC01064189">
    <property type="protein sequence ID" value="SVB92619.1"/>
    <property type="molecule type" value="Genomic_DNA"/>
</dbReference>
<organism evidence="2">
    <name type="scientific">marine metagenome</name>
    <dbReference type="NCBI Taxonomy" id="408172"/>
    <lineage>
        <taxon>unclassified sequences</taxon>
        <taxon>metagenomes</taxon>
        <taxon>ecological metagenomes</taxon>
    </lineage>
</organism>
<dbReference type="InterPro" id="IPR005135">
    <property type="entry name" value="Endo/exonuclease/phosphatase"/>
</dbReference>
<sequence>MKNYKLLILALIFHLVISSIRGESLKIAFWNVENLFDLEDDPHTNDNEFALGGRKNVTPEIYNLKLKNLTEVVNELDADVLGLCEIENRFVLEELDRAVNRDYDIVHYDSPDFRGIDVALLYDSKRIKVNSSDPVEVILPTGKPTREILYVDADLNGTSLHLFINHWPSKYGGAEKSIPKRAAAGKVLRYQVESILKSDPDAEIVIMGDLNDEPTEPSLKVHLGASMDLNDLGQGKIVLWNVMGPWHRNDTGSTYKYAGKNMVYDHLIISLGLTDRKGLNLVENSVGVFDGEKYRQHGGKYDGYPFRFWAGNKLLGGYSDHMPIYLNVSAP</sequence>
<name>A0A382HZW0_9ZZZZ</name>
<dbReference type="InterPro" id="IPR036691">
    <property type="entry name" value="Endo/exonu/phosph_ase_sf"/>
</dbReference>
<dbReference type="SUPFAM" id="SSF56219">
    <property type="entry name" value="DNase I-like"/>
    <property type="match status" value="1"/>
</dbReference>
<dbReference type="AlphaFoldDB" id="A0A382HZW0"/>
<reference evidence="2" key="1">
    <citation type="submission" date="2018-05" db="EMBL/GenBank/DDBJ databases">
        <authorList>
            <person name="Lanie J.A."/>
            <person name="Ng W.-L."/>
            <person name="Kazmierczak K.M."/>
            <person name="Andrzejewski T.M."/>
            <person name="Davidsen T.M."/>
            <person name="Wayne K.J."/>
            <person name="Tettelin H."/>
            <person name="Glass J.I."/>
            <person name="Rusch D."/>
            <person name="Podicherti R."/>
            <person name="Tsui H.-C.T."/>
            <person name="Winkler M.E."/>
        </authorList>
    </citation>
    <scope>NUCLEOTIDE SEQUENCE</scope>
</reference>
<dbReference type="PANTHER" id="PTHR42834">
    <property type="entry name" value="ENDONUCLEASE/EXONUCLEASE/PHOSPHATASE FAMILY PROTEIN (AFU_ORTHOLOGUE AFUA_3G09210)"/>
    <property type="match status" value="1"/>
</dbReference>